<sequence>MLQVFHVRKKKINRKDKNCKMRRALIVKKKGHDRLTSTHENLLGGLQHALSVNAIIKQYINLQQLRPGSKSRWMETYRERE</sequence>
<dbReference type="AlphaFoldDB" id="A0A2P2KWW6"/>
<organism evidence="1">
    <name type="scientific">Rhizophora mucronata</name>
    <name type="common">Asiatic mangrove</name>
    <dbReference type="NCBI Taxonomy" id="61149"/>
    <lineage>
        <taxon>Eukaryota</taxon>
        <taxon>Viridiplantae</taxon>
        <taxon>Streptophyta</taxon>
        <taxon>Embryophyta</taxon>
        <taxon>Tracheophyta</taxon>
        <taxon>Spermatophyta</taxon>
        <taxon>Magnoliopsida</taxon>
        <taxon>eudicotyledons</taxon>
        <taxon>Gunneridae</taxon>
        <taxon>Pentapetalae</taxon>
        <taxon>rosids</taxon>
        <taxon>fabids</taxon>
        <taxon>Malpighiales</taxon>
        <taxon>Rhizophoraceae</taxon>
        <taxon>Rhizophora</taxon>
    </lineage>
</organism>
<protein>
    <submittedName>
        <fullName evidence="1">Uncharacterized protein</fullName>
    </submittedName>
</protein>
<proteinExistence type="predicted"/>
<dbReference type="EMBL" id="GGEC01029732">
    <property type="protein sequence ID" value="MBX10216.1"/>
    <property type="molecule type" value="Transcribed_RNA"/>
</dbReference>
<reference evidence="1" key="1">
    <citation type="submission" date="2018-02" db="EMBL/GenBank/DDBJ databases">
        <title>Rhizophora mucronata_Transcriptome.</title>
        <authorList>
            <person name="Meera S.P."/>
            <person name="Sreeshan A."/>
            <person name="Augustine A."/>
        </authorList>
    </citation>
    <scope>NUCLEOTIDE SEQUENCE</scope>
    <source>
        <tissue evidence="1">Leaf</tissue>
    </source>
</reference>
<accession>A0A2P2KWW6</accession>
<name>A0A2P2KWW6_RHIMU</name>
<evidence type="ECO:0000313" key="1">
    <source>
        <dbReference type="EMBL" id="MBX10216.1"/>
    </source>
</evidence>